<dbReference type="Pfam" id="PF24346">
    <property type="entry name" value="DUF7507"/>
    <property type="match status" value="1"/>
</dbReference>
<evidence type="ECO:0000259" key="1">
    <source>
        <dbReference type="Pfam" id="PF24346"/>
    </source>
</evidence>
<proteinExistence type="predicted"/>
<dbReference type="Gene3D" id="2.60.40.10">
    <property type="entry name" value="Immunoglobulins"/>
    <property type="match status" value="1"/>
</dbReference>
<dbReference type="InterPro" id="IPR013783">
    <property type="entry name" value="Ig-like_fold"/>
</dbReference>
<name>V7I8G7_9CLOT</name>
<evidence type="ECO:0000313" key="3">
    <source>
        <dbReference type="Proteomes" id="UP000017747"/>
    </source>
</evidence>
<feature type="domain" description="DUF7507" evidence="1">
    <location>
        <begin position="590"/>
        <end position="692"/>
    </location>
</feature>
<evidence type="ECO:0000313" key="2">
    <source>
        <dbReference type="EMBL" id="ETA82495.1"/>
    </source>
</evidence>
<reference evidence="2 3" key="1">
    <citation type="journal article" date="2014" name="Genome Announc.">
        <title>Genome Sequence of Youngiibacter fragilis, the Type Strain of the Genus Youngiibacter.</title>
        <authorList>
            <person name="Wawrik C.B."/>
            <person name="Callaghan A.V."/>
            <person name="Stamps B.W."/>
            <person name="Wawrik B."/>
        </authorList>
    </citation>
    <scope>NUCLEOTIDE SEQUENCE [LARGE SCALE GENOMIC DNA]</scope>
    <source>
        <strain evidence="2 3">232.1</strain>
    </source>
</reference>
<dbReference type="AlphaFoldDB" id="V7I8G7"/>
<protein>
    <recommendedName>
        <fullName evidence="1">DUF7507 domain-containing protein</fullName>
    </recommendedName>
</protein>
<dbReference type="EMBL" id="AXUN02000009">
    <property type="protein sequence ID" value="ETA82495.1"/>
    <property type="molecule type" value="Genomic_DNA"/>
</dbReference>
<keyword evidence="3" id="KW-1185">Reference proteome</keyword>
<dbReference type="InterPro" id="IPR055354">
    <property type="entry name" value="DUF7507"/>
</dbReference>
<comment type="caution">
    <text evidence="2">The sequence shown here is derived from an EMBL/GenBank/DDBJ whole genome shotgun (WGS) entry which is preliminary data.</text>
</comment>
<dbReference type="eggNOG" id="COG1240">
    <property type="taxonomic scope" value="Bacteria"/>
</dbReference>
<dbReference type="OrthoDB" id="1758300at2"/>
<dbReference type="STRING" id="994573.T472_0200785"/>
<dbReference type="RefSeq" id="WP_023863215.1">
    <property type="nucleotide sequence ID" value="NZ_AXUN02000009.1"/>
</dbReference>
<dbReference type="Proteomes" id="UP000017747">
    <property type="component" value="Unassembled WGS sequence"/>
</dbReference>
<sequence length="972" mass="103806">MGTTLHSNTRESLAPEDLVLGQIVPFEAYITVNGSTQPENGKISMEMFWSTKTTSGSDFGYDGKYMVYAAFVDITHSTDPLENARVTKIDNKPNTADFTSVITVEGLDNGDIISVEIWVVLQETLPNKIAGNNDSSFVRADTASGEVITKSAQTVPLLKPSDFLAYGSLQINKSFADIPMGYVLPAYVDVDVISDYYPTFTLNIPIDSTGNGTIIKAGLVPGTYTISEVTIPEFSSSYPGGMSAIVPPKGLATLSIVNTFNVPPAIRVTKTASPTHVPETGGNVTFTFLVENIGPQTVILNSLVDDVFGDLNGKGDIVIPQTILSGGFYSGSFTIWLSSDTLTAHTNVVTATATDDYGKETKDDDSETVTFDDVLPDITVTKVAVLDTLPEPGGDFTFTIQVTNNGVESVTLMSLVDSVYGAITIPVEKQTIAAGGMVEFQITIPHTEAGIYENTVTAVAKDNEGNEDTAEATETVTVTDALPDIAVTKVADPKTMLEPGGDFVFTIQVTNNGVESVTLMSLVDSVYGAITIPVEKQTIAAGGMVEFQITIPHTEAGIYENTVTAVAKDNEGNEDTEQATETVYVTDVLPVIAVVKTADKESVPETGGVVNFTFEVTNNSVEKVMITEVNDSDFGVIYKWEYPMPEIWLDPGGSITFHHNGAIISGDFESGTQHENTVTASAVDNEGNPASDTDTLTISFTDVTAVIDVEKEVRVSYGGESWSDWADADDPTGPIVVEGYSVEFRFTVINSSPVTLYNISLTDSVYDVTGITIPASLAPGASFEGTISTLAVIGQHTNTATASGSFTDGAGNVEIDTDTDDANYYGIGKGQPSIQIEYLMISASSESDIASGSFRITDQSTAAKVPDGALIVLKDFGLDWTTKAKKAKVFTDIEATGCTFWVVSKEKVDLDVPEQIIPGVPYIFDEEIIIEYECTFADKVLVKGASLKGTAWATIYGRPDMRFTYSSTVIVQ</sequence>
<organism evidence="2 3">
    <name type="scientific">Youngiibacter fragilis 232.1</name>
    <dbReference type="NCBI Taxonomy" id="994573"/>
    <lineage>
        <taxon>Bacteria</taxon>
        <taxon>Bacillati</taxon>
        <taxon>Bacillota</taxon>
        <taxon>Clostridia</taxon>
        <taxon>Eubacteriales</taxon>
        <taxon>Clostridiaceae</taxon>
        <taxon>Youngiibacter</taxon>
    </lineage>
</organism>
<accession>V7I8G7</accession>
<gene>
    <name evidence="2" type="ORF">T472_0200785</name>
</gene>
<dbReference type="PATRIC" id="fig|994573.3.peg.138"/>